<dbReference type="VEuPathDB" id="FungiDB:BD410DRAFT_789388"/>
<reference evidence="1 2" key="1">
    <citation type="submission" date="2018-06" db="EMBL/GenBank/DDBJ databases">
        <title>A transcriptomic atlas of mushroom development highlights an independent origin of complex multicellularity.</title>
        <authorList>
            <consortium name="DOE Joint Genome Institute"/>
            <person name="Krizsan K."/>
            <person name="Almasi E."/>
            <person name="Merenyi Z."/>
            <person name="Sahu N."/>
            <person name="Viragh M."/>
            <person name="Koszo T."/>
            <person name="Mondo S."/>
            <person name="Kiss B."/>
            <person name="Balint B."/>
            <person name="Kues U."/>
            <person name="Barry K."/>
            <person name="Hegedus J.C."/>
            <person name="Henrissat B."/>
            <person name="Johnson J."/>
            <person name="Lipzen A."/>
            <person name="Ohm R."/>
            <person name="Nagy I."/>
            <person name="Pangilinan J."/>
            <person name="Yan J."/>
            <person name="Xiong Y."/>
            <person name="Grigoriev I.V."/>
            <person name="Hibbett D.S."/>
            <person name="Nagy L.G."/>
        </authorList>
    </citation>
    <scope>NUCLEOTIDE SEQUENCE [LARGE SCALE GENOMIC DNA]</scope>
    <source>
        <strain evidence="1 2">SZMC22713</strain>
    </source>
</reference>
<evidence type="ECO:0000313" key="2">
    <source>
        <dbReference type="Proteomes" id="UP000294933"/>
    </source>
</evidence>
<dbReference type="AlphaFoldDB" id="A0A4Y7Q498"/>
<name>A0A4Y7Q498_9AGAM</name>
<proteinExistence type="predicted"/>
<dbReference type="EMBL" id="ML170179">
    <property type="protein sequence ID" value="TDL21640.1"/>
    <property type="molecule type" value="Genomic_DNA"/>
</dbReference>
<sequence>MLAQVKSFKFVPARIRRRVLKRNHINELPVELLVKIFLCCLPTRTFPKPSRREAPLLLARVCCIWRSVSLNTSQLWSQITLEGLQSVSHRRRTPWTSESFHRFGIHEWLRRSGSSPLSFEIGRHFHIHTTTAPLLTLALQAEAHRWKAVILNDTCACITHILQMLWVPGKTLMLTDIHFADIELSAYPLTITPNQAFPPASQLCSICAYSENVRLLLGSGKLHALRELRIGFFEESSSPPLVTSLSFTQFPLLEILELSFRSPPFPQYDAATVTVVHSLQHLQNFFFVDRVGEYLWLIDTFNTPILNALAITSPKLGEDEGTHLSDFLLRCGGQLRRLMFHGAGGGVPWGGLTRFIQHTPMLETLCAGSPYLRRGDLMPPCPTLSQVDILFGPYDDIMMITVLAILSQWKCSGRLRERDPGSTVSPSVIRVHWDYLSHVLKHREVKKCIPLGLRVEPLPPQKESWWEHRLYAYLVVTN</sequence>
<accession>A0A4Y7Q498</accession>
<dbReference type="STRING" id="50990.A0A4Y7Q498"/>
<organism evidence="1 2">
    <name type="scientific">Rickenella mellea</name>
    <dbReference type="NCBI Taxonomy" id="50990"/>
    <lineage>
        <taxon>Eukaryota</taxon>
        <taxon>Fungi</taxon>
        <taxon>Dikarya</taxon>
        <taxon>Basidiomycota</taxon>
        <taxon>Agaricomycotina</taxon>
        <taxon>Agaricomycetes</taxon>
        <taxon>Hymenochaetales</taxon>
        <taxon>Rickenellaceae</taxon>
        <taxon>Rickenella</taxon>
    </lineage>
</organism>
<dbReference type="Proteomes" id="UP000294933">
    <property type="component" value="Unassembled WGS sequence"/>
</dbReference>
<protein>
    <submittedName>
        <fullName evidence="1">Uncharacterized protein</fullName>
    </submittedName>
</protein>
<keyword evidence="2" id="KW-1185">Reference proteome</keyword>
<evidence type="ECO:0000313" key="1">
    <source>
        <dbReference type="EMBL" id="TDL21640.1"/>
    </source>
</evidence>
<dbReference type="OrthoDB" id="2269034at2759"/>
<gene>
    <name evidence="1" type="ORF">BD410DRAFT_789388</name>
</gene>